<evidence type="ECO:0000256" key="19">
    <source>
        <dbReference type="ARBA" id="ARBA00048152"/>
    </source>
</evidence>
<comment type="subcellular location">
    <subcellularLocation>
        <location evidence="3">Plastid</location>
        <location evidence="3">Chloroplast</location>
    </subcellularLocation>
</comment>
<evidence type="ECO:0000259" key="21">
    <source>
        <dbReference type="Pfam" id="PF00224"/>
    </source>
</evidence>
<evidence type="ECO:0000256" key="16">
    <source>
        <dbReference type="ARBA" id="ARBA00022958"/>
    </source>
</evidence>
<keyword evidence="24" id="KW-1185">Reference proteome</keyword>
<dbReference type="NCBIfam" id="TIGR01064">
    <property type="entry name" value="pyruv_kin"/>
    <property type="match status" value="1"/>
</dbReference>
<dbReference type="GO" id="GO:0009570">
    <property type="term" value="C:chloroplast stroma"/>
    <property type="evidence" value="ECO:0000318"/>
    <property type="project" value="GO_Central"/>
</dbReference>
<evidence type="ECO:0000259" key="22">
    <source>
        <dbReference type="Pfam" id="PF02887"/>
    </source>
</evidence>
<dbReference type="Pfam" id="PF02887">
    <property type="entry name" value="PK_C"/>
    <property type="match status" value="1"/>
</dbReference>
<dbReference type="AlphaFoldDB" id="B9RIP4"/>
<evidence type="ECO:0000256" key="6">
    <source>
        <dbReference type="ARBA" id="ARBA00012142"/>
    </source>
</evidence>
<dbReference type="GO" id="GO:0005524">
    <property type="term" value="F:ATP binding"/>
    <property type="evidence" value="ECO:0007669"/>
    <property type="project" value="UniProtKB-KW"/>
</dbReference>
<keyword evidence="9 20" id="KW-0808">Transferase</keyword>
<dbReference type="InterPro" id="IPR015795">
    <property type="entry name" value="Pyrv_Knase_C"/>
</dbReference>
<evidence type="ECO:0000256" key="12">
    <source>
        <dbReference type="ARBA" id="ARBA00022777"/>
    </source>
</evidence>
<dbReference type="InterPro" id="IPR011037">
    <property type="entry name" value="Pyrv_Knase-like_insert_dom_sf"/>
</dbReference>
<evidence type="ECO:0000256" key="17">
    <source>
        <dbReference type="ARBA" id="ARBA00023152"/>
    </source>
</evidence>
<evidence type="ECO:0000256" key="14">
    <source>
        <dbReference type="ARBA" id="ARBA00022842"/>
    </source>
</evidence>
<dbReference type="PANTHER" id="PTHR11817">
    <property type="entry name" value="PYRUVATE KINASE"/>
    <property type="match status" value="1"/>
</dbReference>
<evidence type="ECO:0000256" key="15">
    <source>
        <dbReference type="ARBA" id="ARBA00022946"/>
    </source>
</evidence>
<dbReference type="GO" id="GO:0006096">
    <property type="term" value="P:glycolytic process"/>
    <property type="evidence" value="ECO:0000318"/>
    <property type="project" value="GO_Central"/>
</dbReference>
<dbReference type="InterPro" id="IPR001697">
    <property type="entry name" value="Pyr_Knase"/>
</dbReference>
<dbReference type="NCBIfam" id="NF004491">
    <property type="entry name" value="PRK05826.1"/>
    <property type="match status" value="1"/>
</dbReference>
<dbReference type="Gene3D" id="3.20.20.60">
    <property type="entry name" value="Phosphoenolpyruvate-binding domains"/>
    <property type="match status" value="1"/>
</dbReference>
<keyword evidence="17 20" id="KW-0324">Glycolysis</keyword>
<dbReference type="InterPro" id="IPR015813">
    <property type="entry name" value="Pyrv/PenolPyrv_kinase-like_dom"/>
</dbReference>
<dbReference type="OMA" id="HQISALW"/>
<dbReference type="InterPro" id="IPR015793">
    <property type="entry name" value="Pyrv_Knase_brl"/>
</dbReference>
<keyword evidence="12 20" id="KW-0418">Kinase</keyword>
<dbReference type="InParanoid" id="B9RIP4"/>
<dbReference type="eggNOG" id="KOG2323">
    <property type="taxonomic scope" value="Eukaryota"/>
</dbReference>
<comment type="cofactor">
    <cofactor evidence="2">
        <name>K(+)</name>
        <dbReference type="ChEBI" id="CHEBI:29103"/>
    </cofactor>
</comment>
<evidence type="ECO:0000256" key="9">
    <source>
        <dbReference type="ARBA" id="ARBA00022679"/>
    </source>
</evidence>
<keyword evidence="14 20" id="KW-0460">Magnesium</keyword>
<evidence type="ECO:0000256" key="7">
    <source>
        <dbReference type="ARBA" id="ARBA00022528"/>
    </source>
</evidence>
<proteinExistence type="inferred from homology"/>
<dbReference type="KEGG" id="rcu:8277060"/>
<dbReference type="Pfam" id="PF00224">
    <property type="entry name" value="PK"/>
    <property type="match status" value="1"/>
</dbReference>
<gene>
    <name evidence="23" type="ORF">RCOM_1581420</name>
</gene>
<organism evidence="23 24">
    <name type="scientific">Ricinus communis</name>
    <name type="common">Castor bean</name>
    <dbReference type="NCBI Taxonomy" id="3988"/>
    <lineage>
        <taxon>Eukaryota</taxon>
        <taxon>Viridiplantae</taxon>
        <taxon>Streptophyta</taxon>
        <taxon>Embryophyta</taxon>
        <taxon>Tracheophyta</taxon>
        <taxon>Spermatophyta</taxon>
        <taxon>Magnoliopsida</taxon>
        <taxon>eudicotyledons</taxon>
        <taxon>Gunneridae</taxon>
        <taxon>Pentapetalae</taxon>
        <taxon>rosids</taxon>
        <taxon>fabids</taxon>
        <taxon>Malpighiales</taxon>
        <taxon>Euphorbiaceae</taxon>
        <taxon>Acalyphoideae</taxon>
        <taxon>Acalypheae</taxon>
        <taxon>Ricinus</taxon>
    </lineage>
</organism>
<dbReference type="InterPro" id="IPR040442">
    <property type="entry name" value="Pyrv_kinase-like_dom_sf"/>
</dbReference>
<dbReference type="PRINTS" id="PR01050">
    <property type="entry name" value="PYRUVTKNASE"/>
</dbReference>
<dbReference type="GO" id="GO:0016301">
    <property type="term" value="F:kinase activity"/>
    <property type="evidence" value="ECO:0007669"/>
    <property type="project" value="UniProtKB-KW"/>
</dbReference>
<dbReference type="InterPro" id="IPR015806">
    <property type="entry name" value="Pyrv_Knase_insert_dom_sf"/>
</dbReference>
<keyword evidence="18 23" id="KW-0670">Pyruvate</keyword>
<dbReference type="SUPFAM" id="SSF50800">
    <property type="entry name" value="PK beta-barrel domain-like"/>
    <property type="match status" value="1"/>
</dbReference>
<reference evidence="24" key="1">
    <citation type="journal article" date="2010" name="Nat. Biotechnol.">
        <title>Draft genome sequence of the oilseed species Ricinus communis.</title>
        <authorList>
            <person name="Chan A.P."/>
            <person name="Crabtree J."/>
            <person name="Zhao Q."/>
            <person name="Lorenzi H."/>
            <person name="Orvis J."/>
            <person name="Puiu D."/>
            <person name="Melake-Berhan A."/>
            <person name="Jones K.M."/>
            <person name="Redman J."/>
            <person name="Chen G."/>
            <person name="Cahoon E.B."/>
            <person name="Gedil M."/>
            <person name="Stanke M."/>
            <person name="Haas B.J."/>
            <person name="Wortman J.R."/>
            <person name="Fraser-Liggett C.M."/>
            <person name="Ravel J."/>
            <person name="Rabinowicz P.D."/>
        </authorList>
    </citation>
    <scope>NUCLEOTIDE SEQUENCE [LARGE SCALE GENOMIC DNA]</scope>
    <source>
        <strain evidence="24">cv. Hale</strain>
    </source>
</reference>
<dbReference type="Gene3D" id="2.40.33.10">
    <property type="entry name" value="PK beta-barrel domain-like"/>
    <property type="match status" value="1"/>
</dbReference>
<evidence type="ECO:0000256" key="4">
    <source>
        <dbReference type="ARBA" id="ARBA00004997"/>
    </source>
</evidence>
<dbReference type="Proteomes" id="UP000008311">
    <property type="component" value="Unassembled WGS sequence"/>
</dbReference>
<evidence type="ECO:0000256" key="18">
    <source>
        <dbReference type="ARBA" id="ARBA00023317"/>
    </source>
</evidence>
<sequence>MAQVVATRSIHTSLLCPTSGSSLQDRADKLKPSSFASKLLSREDNKRNKNSSLTISRRNTQIQAANRSTRVETEVIPVSPEDVPQREEQVLHLQQLGDTSVSMWSKPVVRRKTKIVCTIGPSTNTREMIWKLAEAGMNVARLNMSHGDHASHQKVIDLVKEYNAQSKDNVIAIMLDTKGPEVRSGDLPQPIMLSPGQEFTFTIRRGVGTADCVSVNYDDFVNDVEVGDMLLVDGGMMSLLVKSKTEDSVRCEVIDGGELKSRRHLNVRGKSATLPSITEKDWDDIKFGVDNKVDFYAVSFVKDAQVVHELKNYLQGCGADIHVIVKIESADSIPNLHSIITASDGAMVARGDLGAELPIEEVPLLQEEIIRLCRSMGKAVIVATNMLESMIVHPTPTRAEVSDIAIAVREGSDAVMLSGETAHGKFPLKAVKVMHTVALRTEATIVGGTMPPNLGQAFKNHMSEMFAYHATMMSNTLGTSIVVFTRTGFMAILLSHYRPSGTIFAFTNEKRIQQRLALYQGVCPIYMQFSDDAEETFANALSVLKNQGMVKEGEEVALVQSGRQPIWRFQSTHNIQVRKV</sequence>
<feature type="domain" description="Pyruvate kinase C-terminal" evidence="22">
    <location>
        <begin position="467"/>
        <end position="560"/>
    </location>
</feature>
<keyword evidence="15" id="KW-0809">Transit peptide</keyword>
<evidence type="ECO:0000256" key="20">
    <source>
        <dbReference type="RuleBase" id="RU000504"/>
    </source>
</evidence>
<dbReference type="GO" id="GO:0000287">
    <property type="term" value="F:magnesium ion binding"/>
    <property type="evidence" value="ECO:0007669"/>
    <property type="project" value="InterPro"/>
</dbReference>
<evidence type="ECO:0000256" key="3">
    <source>
        <dbReference type="ARBA" id="ARBA00004229"/>
    </source>
</evidence>
<dbReference type="FunFam" id="3.20.20.60:FF:000025">
    <property type="entry name" value="Pyruvate kinase"/>
    <property type="match status" value="1"/>
</dbReference>
<dbReference type="InterPro" id="IPR036918">
    <property type="entry name" value="Pyrv_Knase_C_sf"/>
</dbReference>
<dbReference type="PROSITE" id="PS00110">
    <property type="entry name" value="PYRUVATE_KINASE"/>
    <property type="match status" value="1"/>
</dbReference>
<evidence type="ECO:0000256" key="8">
    <source>
        <dbReference type="ARBA" id="ARBA00022640"/>
    </source>
</evidence>
<dbReference type="FunFam" id="2.40.33.10:FF:000003">
    <property type="entry name" value="Pyruvate kinase"/>
    <property type="match status" value="1"/>
</dbReference>
<keyword evidence="13" id="KW-0067">ATP-binding</keyword>
<feature type="domain" description="Pyruvate kinase barrel" evidence="21">
    <location>
        <begin position="111"/>
        <end position="431"/>
    </location>
</feature>
<evidence type="ECO:0000256" key="1">
    <source>
        <dbReference type="ARBA" id="ARBA00001946"/>
    </source>
</evidence>
<dbReference type="SUPFAM" id="SSF51621">
    <property type="entry name" value="Phosphoenolpyruvate/pyruvate domain"/>
    <property type="match status" value="1"/>
</dbReference>
<keyword evidence="11" id="KW-0547">Nucleotide-binding</keyword>
<dbReference type="FunFam" id="3.40.1380.20:FF:000008">
    <property type="entry name" value="Pyruvate kinase"/>
    <property type="match status" value="1"/>
</dbReference>
<dbReference type="GO" id="GO:0005737">
    <property type="term" value="C:cytoplasm"/>
    <property type="evidence" value="ECO:0000318"/>
    <property type="project" value="GO_Central"/>
</dbReference>
<evidence type="ECO:0000256" key="13">
    <source>
        <dbReference type="ARBA" id="ARBA00022840"/>
    </source>
</evidence>
<evidence type="ECO:0000256" key="2">
    <source>
        <dbReference type="ARBA" id="ARBA00001958"/>
    </source>
</evidence>
<comment type="cofactor">
    <cofactor evidence="1">
        <name>Mg(2+)</name>
        <dbReference type="ChEBI" id="CHEBI:18420"/>
    </cofactor>
</comment>
<dbReference type="GO" id="GO:0004743">
    <property type="term" value="F:pyruvate kinase activity"/>
    <property type="evidence" value="ECO:0000318"/>
    <property type="project" value="GO_Central"/>
</dbReference>
<dbReference type="EMBL" id="EQ973781">
    <property type="protein sequence ID" value="EEF49016.1"/>
    <property type="molecule type" value="Genomic_DNA"/>
</dbReference>
<keyword evidence="8" id="KW-0934">Plastid</keyword>
<dbReference type="OrthoDB" id="108365at2759"/>
<evidence type="ECO:0000256" key="10">
    <source>
        <dbReference type="ARBA" id="ARBA00022723"/>
    </source>
</evidence>
<comment type="pathway">
    <text evidence="4 20">Carbohydrate degradation; glycolysis; pyruvate from D-glyceraldehyde 3-phosphate: step 5/5.</text>
</comment>
<dbReference type="EC" id="2.7.1.40" evidence="6 20"/>
<dbReference type="UniPathway" id="UPA00109">
    <property type="reaction ID" value="UER00188"/>
</dbReference>
<evidence type="ECO:0000313" key="23">
    <source>
        <dbReference type="EMBL" id="EEF49016.1"/>
    </source>
</evidence>
<dbReference type="InterPro" id="IPR018209">
    <property type="entry name" value="Pyrv_Knase_AS"/>
</dbReference>
<comment type="similarity">
    <text evidence="5 20">Belongs to the pyruvate kinase family.</text>
</comment>
<protein>
    <recommendedName>
        <fullName evidence="6 20">Pyruvate kinase</fullName>
        <ecNumber evidence="6 20">2.7.1.40</ecNumber>
    </recommendedName>
</protein>
<dbReference type="GO" id="GO:0030955">
    <property type="term" value="F:potassium ion binding"/>
    <property type="evidence" value="ECO:0007669"/>
    <property type="project" value="InterPro"/>
</dbReference>
<dbReference type="FunCoup" id="B9RIP4">
    <property type="interactions" value="735"/>
</dbReference>
<dbReference type="SUPFAM" id="SSF52935">
    <property type="entry name" value="PK C-terminal domain-like"/>
    <property type="match status" value="1"/>
</dbReference>
<evidence type="ECO:0000313" key="24">
    <source>
        <dbReference type="Proteomes" id="UP000008311"/>
    </source>
</evidence>
<evidence type="ECO:0000256" key="5">
    <source>
        <dbReference type="ARBA" id="ARBA00008663"/>
    </source>
</evidence>
<keyword evidence="16" id="KW-0630">Potassium</keyword>
<dbReference type="Gene3D" id="3.40.1380.20">
    <property type="entry name" value="Pyruvate kinase, C-terminal domain"/>
    <property type="match status" value="1"/>
</dbReference>
<comment type="catalytic activity">
    <reaction evidence="19 20">
        <text>pyruvate + ATP = phosphoenolpyruvate + ADP + H(+)</text>
        <dbReference type="Rhea" id="RHEA:18157"/>
        <dbReference type="ChEBI" id="CHEBI:15361"/>
        <dbReference type="ChEBI" id="CHEBI:15378"/>
        <dbReference type="ChEBI" id="CHEBI:30616"/>
        <dbReference type="ChEBI" id="CHEBI:58702"/>
        <dbReference type="ChEBI" id="CHEBI:456216"/>
        <dbReference type="EC" id="2.7.1.40"/>
    </reaction>
</comment>
<keyword evidence="10" id="KW-0479">Metal-binding</keyword>
<name>B9RIP4_RICCO</name>
<accession>B9RIP4</accession>
<evidence type="ECO:0000256" key="11">
    <source>
        <dbReference type="ARBA" id="ARBA00022741"/>
    </source>
</evidence>
<keyword evidence="7" id="KW-0150">Chloroplast</keyword>
<dbReference type="STRING" id="3988.B9RIP4"/>